<evidence type="ECO:0000313" key="2">
    <source>
        <dbReference type="Proteomes" id="UP000469380"/>
    </source>
</evidence>
<evidence type="ECO:0008006" key="3">
    <source>
        <dbReference type="Google" id="ProtNLM"/>
    </source>
</evidence>
<dbReference type="InterPro" id="IPR029063">
    <property type="entry name" value="SAM-dependent_MTases_sf"/>
</dbReference>
<comment type="caution">
    <text evidence="1">The sequence shown here is derived from an EMBL/GenBank/DDBJ whole genome shotgun (WGS) entry which is preliminary data.</text>
</comment>
<proteinExistence type="predicted"/>
<evidence type="ECO:0000313" key="1">
    <source>
        <dbReference type="EMBL" id="MZJ39629.1"/>
    </source>
</evidence>
<sequence length="227" mass="24840">MGCGAGSIAIPLAQAGHPVIAADFSPAMLGTLDAGIEYYGLEDRITPLELAWDDDWDLVGPVAKAVDVAFASRSVTTTDLKGALAKLDRTARRRCAVTMVANSSPRYDLYLMNAIGASITCSNGFMYAFNILIQMGALPQVTYFESPRRDTFDSLEAGVADFSRMLEHGNEDKIDRLRDYIAQHMIENPHAGEPGSKGVPQGRYMLDHVRKVRWAFIAWEPVSSGRP</sequence>
<dbReference type="SUPFAM" id="SSF53335">
    <property type="entry name" value="S-adenosyl-L-methionine-dependent methyltransferases"/>
    <property type="match status" value="1"/>
</dbReference>
<accession>A0A6N9JJM4</accession>
<protein>
    <recommendedName>
        <fullName evidence="3">Methyltransferase domain-containing protein</fullName>
    </recommendedName>
</protein>
<reference evidence="1 2" key="1">
    <citation type="journal article" date="2019" name="Nat. Med.">
        <title>A library of human gut bacterial isolates paired with longitudinal multiomics data enables mechanistic microbiome research.</title>
        <authorList>
            <person name="Poyet M."/>
            <person name="Groussin M."/>
            <person name="Gibbons S.M."/>
            <person name="Avila-Pacheco J."/>
            <person name="Jiang X."/>
            <person name="Kearney S.M."/>
            <person name="Perrotta A.R."/>
            <person name="Berdy B."/>
            <person name="Zhao S."/>
            <person name="Lieberman T.D."/>
            <person name="Swanson P.K."/>
            <person name="Smith M."/>
            <person name="Roesemann S."/>
            <person name="Alexander J.E."/>
            <person name="Rich S.A."/>
            <person name="Livny J."/>
            <person name="Vlamakis H."/>
            <person name="Clish C."/>
            <person name="Bullock K."/>
            <person name="Deik A."/>
            <person name="Scott J."/>
            <person name="Pierce K.A."/>
            <person name="Xavier R.J."/>
            <person name="Alm E.J."/>
        </authorList>
    </citation>
    <scope>NUCLEOTIDE SEQUENCE [LARGE SCALE GENOMIC DNA]</scope>
    <source>
        <strain evidence="1 2">BIOML-A20</strain>
    </source>
</reference>
<dbReference type="Gene3D" id="3.40.50.150">
    <property type="entry name" value="Vaccinia Virus protein VP39"/>
    <property type="match status" value="1"/>
</dbReference>
<organism evidence="1 2">
    <name type="scientific">Collinsella aerofaciens</name>
    <dbReference type="NCBI Taxonomy" id="74426"/>
    <lineage>
        <taxon>Bacteria</taxon>
        <taxon>Bacillati</taxon>
        <taxon>Actinomycetota</taxon>
        <taxon>Coriobacteriia</taxon>
        <taxon>Coriobacteriales</taxon>
        <taxon>Coriobacteriaceae</taxon>
        <taxon>Collinsella</taxon>
    </lineage>
</organism>
<gene>
    <name evidence="1" type="ORF">GT464_06675</name>
</gene>
<dbReference type="EMBL" id="WWSR01000010">
    <property type="protein sequence ID" value="MZJ39629.1"/>
    <property type="molecule type" value="Genomic_DNA"/>
</dbReference>
<name>A0A6N9JJM4_9ACTN</name>
<dbReference type="Proteomes" id="UP000469380">
    <property type="component" value="Unassembled WGS sequence"/>
</dbReference>
<dbReference type="AlphaFoldDB" id="A0A6N9JJM4"/>